<feature type="region of interest" description="Disordered" evidence="1">
    <location>
        <begin position="1"/>
        <end position="48"/>
    </location>
</feature>
<dbReference type="AlphaFoldDB" id="A0A812XZV2"/>
<organism evidence="2 3">
    <name type="scientific">Symbiodinium necroappetens</name>
    <dbReference type="NCBI Taxonomy" id="1628268"/>
    <lineage>
        <taxon>Eukaryota</taxon>
        <taxon>Sar</taxon>
        <taxon>Alveolata</taxon>
        <taxon>Dinophyceae</taxon>
        <taxon>Suessiales</taxon>
        <taxon>Symbiodiniaceae</taxon>
        <taxon>Symbiodinium</taxon>
    </lineage>
</organism>
<reference evidence="2" key="1">
    <citation type="submission" date="2021-02" db="EMBL/GenBank/DDBJ databases">
        <authorList>
            <person name="Dougan E. K."/>
            <person name="Rhodes N."/>
            <person name="Thang M."/>
            <person name="Chan C."/>
        </authorList>
    </citation>
    <scope>NUCLEOTIDE SEQUENCE</scope>
</reference>
<feature type="region of interest" description="Disordered" evidence="1">
    <location>
        <begin position="67"/>
        <end position="92"/>
    </location>
</feature>
<dbReference type="Proteomes" id="UP000601435">
    <property type="component" value="Unassembled WGS sequence"/>
</dbReference>
<name>A0A812XZV2_9DINO</name>
<protein>
    <submittedName>
        <fullName evidence="2">Uncharacterized protein</fullName>
    </submittedName>
</protein>
<evidence type="ECO:0000256" key="1">
    <source>
        <dbReference type="SAM" id="MobiDB-lite"/>
    </source>
</evidence>
<evidence type="ECO:0000313" key="2">
    <source>
        <dbReference type="EMBL" id="CAE7750018.1"/>
    </source>
</evidence>
<keyword evidence="3" id="KW-1185">Reference proteome</keyword>
<sequence>MARAVAEPPAPAEPKQEAVPPKAMEEAVPPKAKVEAVPPKAQEAVPKPKVEWPKNELLAAKEEAEWYKQASGVGSSRDVKTEQETTEEDQVYWQKDEHDPDLWWKWSQKRGWQRWKGWLTKMGVVLHKRSLGEKVDHILDRFAEHPSMVPFLRKLDRDYATEGERCYRHWL</sequence>
<evidence type="ECO:0000313" key="3">
    <source>
        <dbReference type="Proteomes" id="UP000601435"/>
    </source>
</evidence>
<dbReference type="OrthoDB" id="10446470at2759"/>
<proteinExistence type="predicted"/>
<accession>A0A812XZV2</accession>
<dbReference type="EMBL" id="CAJNJA010038722">
    <property type="protein sequence ID" value="CAE7750018.1"/>
    <property type="molecule type" value="Genomic_DNA"/>
</dbReference>
<comment type="caution">
    <text evidence="2">The sequence shown here is derived from an EMBL/GenBank/DDBJ whole genome shotgun (WGS) entry which is preliminary data.</text>
</comment>
<feature type="compositionally biased region" description="Low complexity" evidence="1">
    <location>
        <begin position="17"/>
        <end position="41"/>
    </location>
</feature>
<gene>
    <name evidence="2" type="ORF">SNEC2469_LOCUS21744</name>
</gene>